<sequence>MNDMEEVPIKKRTTFLGFLAFLLGILCIVMIFMKPMEISFVTADNWFIVIFGVAVLTLIISISGIARERERNFLPIIGFIISMTYIVFWIIFFLLILIGVM</sequence>
<keyword evidence="3" id="KW-1185">Reference proteome</keyword>
<feature type="transmembrane region" description="Helical" evidence="1">
    <location>
        <begin position="73"/>
        <end position="98"/>
    </location>
</feature>
<proteinExistence type="predicted"/>
<dbReference type="OrthoDB" id="2363495at2"/>
<evidence type="ECO:0000313" key="2">
    <source>
        <dbReference type="EMBL" id="TDR51386.1"/>
    </source>
</evidence>
<dbReference type="RefSeq" id="WP_036073476.1">
    <property type="nucleotide sequence ID" value="NZ_JAASUO010000013.1"/>
</dbReference>
<comment type="caution">
    <text evidence="2">The sequence shown here is derived from an EMBL/GenBank/DDBJ whole genome shotgun (WGS) entry which is preliminary data.</text>
</comment>
<accession>A0A4V6PYK8</accession>
<dbReference type="AlphaFoldDB" id="A0A4V6PYK8"/>
<organism evidence="2 3">
    <name type="scientific">Listeria rocourtiae</name>
    <dbReference type="NCBI Taxonomy" id="647910"/>
    <lineage>
        <taxon>Bacteria</taxon>
        <taxon>Bacillati</taxon>
        <taxon>Bacillota</taxon>
        <taxon>Bacilli</taxon>
        <taxon>Bacillales</taxon>
        <taxon>Listeriaceae</taxon>
        <taxon>Listeria</taxon>
    </lineage>
</organism>
<reference evidence="2 3" key="1">
    <citation type="submission" date="2019-03" db="EMBL/GenBank/DDBJ databases">
        <title>Genomic Encyclopedia of Type Strains, Phase III (KMG-III): the genomes of soil and plant-associated and newly described type strains.</title>
        <authorList>
            <person name="Whitman W."/>
        </authorList>
    </citation>
    <scope>NUCLEOTIDE SEQUENCE [LARGE SCALE GENOMIC DNA]</scope>
    <source>
        <strain evidence="2 3">CECT 7972</strain>
    </source>
</reference>
<dbReference type="EMBL" id="SNZK01000013">
    <property type="protein sequence ID" value="TDR51386.1"/>
    <property type="molecule type" value="Genomic_DNA"/>
</dbReference>
<feature type="transmembrane region" description="Helical" evidence="1">
    <location>
        <begin position="45"/>
        <end position="66"/>
    </location>
</feature>
<keyword evidence="1" id="KW-0812">Transmembrane</keyword>
<evidence type="ECO:0000256" key="1">
    <source>
        <dbReference type="SAM" id="Phobius"/>
    </source>
</evidence>
<dbReference type="STRING" id="1265846.PROCOU_15519"/>
<dbReference type="Proteomes" id="UP000295558">
    <property type="component" value="Unassembled WGS sequence"/>
</dbReference>
<protein>
    <submittedName>
        <fullName evidence="2">Uncharacterized protein</fullName>
    </submittedName>
</protein>
<evidence type="ECO:0000313" key="3">
    <source>
        <dbReference type="Proteomes" id="UP000295558"/>
    </source>
</evidence>
<gene>
    <name evidence="2" type="ORF">DFP96_11378</name>
</gene>
<keyword evidence="1" id="KW-1133">Transmembrane helix</keyword>
<name>A0A4V6PYK8_9LIST</name>
<feature type="transmembrane region" description="Helical" evidence="1">
    <location>
        <begin position="12"/>
        <end position="33"/>
    </location>
</feature>
<keyword evidence="1" id="KW-0472">Membrane</keyword>